<dbReference type="CDD" id="cd12687">
    <property type="entry name" value="RRM1_PTBPH3"/>
    <property type="match status" value="1"/>
</dbReference>
<feature type="domain" description="RRM" evidence="5">
    <location>
        <begin position="81"/>
        <end position="155"/>
    </location>
</feature>
<dbReference type="Gene3D" id="3.30.70.330">
    <property type="match status" value="4"/>
</dbReference>
<dbReference type="CDD" id="cd12692">
    <property type="entry name" value="RRM2_PTBPH3"/>
    <property type="match status" value="1"/>
</dbReference>
<dbReference type="PROSITE" id="PS50102">
    <property type="entry name" value="RRM"/>
    <property type="match status" value="3"/>
</dbReference>
<dbReference type="SUPFAM" id="SSF54928">
    <property type="entry name" value="RNA-binding domain, RBD"/>
    <property type="match status" value="3"/>
</dbReference>
<dbReference type="GO" id="GO:0003723">
    <property type="term" value="F:RNA binding"/>
    <property type="evidence" value="ECO:0007669"/>
    <property type="project" value="UniProtKB-UniRule"/>
</dbReference>
<dbReference type="SMART" id="SM00360">
    <property type="entry name" value="RRM"/>
    <property type="match status" value="3"/>
</dbReference>
<reference evidence="6" key="1">
    <citation type="submission" date="2016-03" db="EMBL/GenBank/DDBJ databases">
        <title>Mechanisms controlling the formation of the plant cell surface in tip-growing cells are functionally conserved among land plants.</title>
        <authorList>
            <person name="Honkanen S."/>
            <person name="Jones V.A."/>
            <person name="Morieri G."/>
            <person name="Champion C."/>
            <person name="Hetherington A.J."/>
            <person name="Kelly S."/>
            <person name="Saint-Marcoux D."/>
            <person name="Proust H."/>
            <person name="Prescott H."/>
            <person name="Dolan L."/>
        </authorList>
    </citation>
    <scope>NUCLEOTIDE SEQUENCE [LARGE SCALE GENOMIC DNA]</scope>
    <source>
        <tissue evidence="6">Whole gametophyte</tissue>
    </source>
</reference>
<dbReference type="InterPro" id="IPR035979">
    <property type="entry name" value="RBD_domain_sf"/>
</dbReference>
<evidence type="ECO:0000259" key="5">
    <source>
        <dbReference type="PROSITE" id="PS50102"/>
    </source>
</evidence>
<dbReference type="PANTHER" id="PTHR15592">
    <property type="entry name" value="MATRIN 3/NUCLEAR PROTEIN 220-RELATED"/>
    <property type="match status" value="1"/>
</dbReference>
<dbReference type="InterPro" id="IPR021790">
    <property type="entry name" value="PTBP1-like_RRM2"/>
</dbReference>
<evidence type="ECO:0000256" key="1">
    <source>
        <dbReference type="ARBA" id="ARBA00022553"/>
    </source>
</evidence>
<dbReference type="InterPro" id="IPR034795">
    <property type="entry name" value="PTBPH3_RRM1"/>
</dbReference>
<dbReference type="GO" id="GO:0005634">
    <property type="term" value="C:nucleus"/>
    <property type="evidence" value="ECO:0007669"/>
    <property type="project" value="InterPro"/>
</dbReference>
<keyword evidence="1" id="KW-0597">Phosphoprotein</keyword>
<dbReference type="NCBIfam" id="TIGR01649">
    <property type="entry name" value="hnRNP-L_PTB"/>
    <property type="match status" value="1"/>
</dbReference>
<keyword evidence="3 4" id="KW-0694">RNA-binding</keyword>
<protein>
    <recommendedName>
        <fullName evidence="5">RRM domain-containing protein</fullName>
    </recommendedName>
</protein>
<keyword evidence="7" id="KW-1185">Reference proteome</keyword>
<evidence type="ECO:0000256" key="3">
    <source>
        <dbReference type="ARBA" id="ARBA00022884"/>
    </source>
</evidence>
<dbReference type="InterPro" id="IPR034796">
    <property type="entry name" value="PTBPH3_RRM2"/>
</dbReference>
<evidence type="ECO:0000256" key="2">
    <source>
        <dbReference type="ARBA" id="ARBA00022737"/>
    </source>
</evidence>
<feature type="domain" description="RRM" evidence="5">
    <location>
        <begin position="384"/>
        <end position="458"/>
    </location>
</feature>
<keyword evidence="2" id="KW-0677">Repeat</keyword>
<dbReference type="InterPro" id="IPR012677">
    <property type="entry name" value="Nucleotide-bd_a/b_plait_sf"/>
</dbReference>
<name>A0A176W113_MARPO</name>
<dbReference type="Pfam" id="PF00076">
    <property type="entry name" value="RRM_1"/>
    <property type="match status" value="1"/>
</dbReference>
<dbReference type="Pfam" id="PF11835">
    <property type="entry name" value="RRM_8"/>
    <property type="match status" value="1"/>
</dbReference>
<dbReference type="InterPro" id="IPR000504">
    <property type="entry name" value="RRM_dom"/>
</dbReference>
<dbReference type="GO" id="GO:0006397">
    <property type="term" value="P:mRNA processing"/>
    <property type="evidence" value="ECO:0007669"/>
    <property type="project" value="InterPro"/>
</dbReference>
<gene>
    <name evidence="6" type="ORF">AXG93_3040s1210</name>
</gene>
<comment type="caution">
    <text evidence="6">The sequence shown here is derived from an EMBL/GenBank/DDBJ whole genome shotgun (WGS) entry which is preliminary data.</text>
</comment>
<feature type="domain" description="RRM" evidence="5">
    <location>
        <begin position="494"/>
        <end position="568"/>
    </location>
</feature>
<dbReference type="CDD" id="cd12698">
    <property type="entry name" value="RRM3_PTBPH3"/>
    <property type="match status" value="1"/>
</dbReference>
<dbReference type="Pfam" id="PF13893">
    <property type="entry name" value="RRM_5"/>
    <property type="match status" value="2"/>
</dbReference>
<dbReference type="InterPro" id="IPR006536">
    <property type="entry name" value="HnRNP-L/PTB"/>
</dbReference>
<organism evidence="6 7">
    <name type="scientific">Marchantia polymorpha subsp. ruderalis</name>
    <dbReference type="NCBI Taxonomy" id="1480154"/>
    <lineage>
        <taxon>Eukaryota</taxon>
        <taxon>Viridiplantae</taxon>
        <taxon>Streptophyta</taxon>
        <taxon>Embryophyta</taxon>
        <taxon>Marchantiophyta</taxon>
        <taxon>Marchantiopsida</taxon>
        <taxon>Marchantiidae</taxon>
        <taxon>Marchantiales</taxon>
        <taxon>Marchantiaceae</taxon>
        <taxon>Marchantia</taxon>
    </lineage>
</organism>
<accession>A0A176W113</accession>
<dbReference type="EMBL" id="LVLJ01002195">
    <property type="protein sequence ID" value="OAE26303.1"/>
    <property type="molecule type" value="Genomic_DNA"/>
</dbReference>
<evidence type="ECO:0000256" key="4">
    <source>
        <dbReference type="PROSITE-ProRule" id="PRU00176"/>
    </source>
</evidence>
<dbReference type="Proteomes" id="UP000077202">
    <property type="component" value="Unassembled WGS sequence"/>
</dbReference>
<proteinExistence type="predicted"/>
<dbReference type="AlphaFoldDB" id="A0A176W113"/>
<evidence type="ECO:0000313" key="7">
    <source>
        <dbReference type="Proteomes" id="UP000077202"/>
    </source>
</evidence>
<evidence type="ECO:0000313" key="6">
    <source>
        <dbReference type="EMBL" id="OAE26303.1"/>
    </source>
</evidence>
<sequence length="571" mass="62767">MSREQQSKSNDAWGERWKSSCVECETGVGDAGGHEVDSVVMRLGALSSSPVFVGGRGSGTIIALALRASKVGTCKMTEPSKVLHVRNVGPEITEHDLLQLAQSFGVVQKVVMLRAKNQALLQMQDIPSAISVMQYYSTVQPSVRGRNVYMQFSSHQELTTMDQPGQLRRPTADQELQPNRILLITIHNPLYPITVDVLHQVFSPHGYVEKIVTFQKSAGLQALLQFSLQQSAIQARNTLQGRNIYDGCCTLDIQFSNLQELQVNYNNERTRDYTNTGLPSEQQSRPVGNAPNNNIMSSLFGEGGNVYGMQPQGPPRPGLFDMTGPPRQVNFQQSVGPPQPMNMNMNNMNNMNSYQHVPMVGASAAAAVFGGVLPPGITGTNERSTLLVSNLNPEKVDADKLFNLFSNYGNIMRIKLLHNKPDHALIQMGDGFQAELAVNYLRGVTLFGKRMEVNFSKHSQINPSPDTHDYSGSNLNRFNRNAAKNYRYCCAPTKMIHVSSLPSDVTVDDITSHLAAHGNIINAKVFESNGKKQALVLFDAEEQSTEALVCKHASLFNGSTIRLAFSKLATV</sequence>
<dbReference type="CDD" id="cd12426">
    <property type="entry name" value="RRM4_PTBPH3"/>
    <property type="match status" value="1"/>
</dbReference>
<dbReference type="InterPro" id="IPR034797">
    <property type="entry name" value="PTBPH3_RRM3"/>
</dbReference>